<sequence>MYVDMEDRVMTGHIFDTYKQNFERDGFVMMKDALTAQQVQDMNAQLRLWVDESRNHDKAYGQIADGRPRFDVEPSSHSHDTPALRRISAPIEVSDIYLDVMRNNAALDLTAHIYSPNIKLHATKINLKLPGSGTAVKYHQDFPFEPHSNDDVMTVLFFLDDVTLENGPLEVVSGSHKGPLHSLWQDGVFTGAVDADIEADVRANALKCTGKAGDACLMHSRLLHGSLPNMTDAPRCLYIVTYVAEDAIALDRNPIPHKYDGEIVRGHYTGRVRSTSFEMEMPEYPKEASFFGQQSKVES</sequence>
<dbReference type="EMBL" id="CP001751">
    <property type="protein sequence ID" value="ADE40609.1"/>
    <property type="molecule type" value="Genomic_DNA"/>
</dbReference>
<gene>
    <name evidence="2" type="ordered locus">SAR116_2366</name>
</gene>
<evidence type="ECO:0000256" key="1">
    <source>
        <dbReference type="ARBA" id="ARBA00001954"/>
    </source>
</evidence>
<dbReference type="Pfam" id="PF05721">
    <property type="entry name" value="PhyH"/>
    <property type="match status" value="1"/>
</dbReference>
<evidence type="ECO:0000313" key="2">
    <source>
        <dbReference type="EMBL" id="ADE40609.1"/>
    </source>
</evidence>
<dbReference type="Proteomes" id="UP000007460">
    <property type="component" value="Chromosome"/>
</dbReference>
<dbReference type="Gene3D" id="2.60.120.620">
    <property type="entry name" value="q2cbj1_9rhob like domain"/>
    <property type="match status" value="1"/>
</dbReference>
<dbReference type="EC" id="1.14.11.18" evidence="2"/>
<proteinExistence type="predicted"/>
<keyword evidence="2" id="KW-0560">Oxidoreductase</keyword>
<accession>D5BPV7</accession>
<dbReference type="HOGENOM" id="CLU_048953_7_0_5"/>
<keyword evidence="2" id="KW-0223">Dioxygenase</keyword>
<evidence type="ECO:0000313" key="3">
    <source>
        <dbReference type="Proteomes" id="UP000007460"/>
    </source>
</evidence>
<dbReference type="GO" id="GO:0005506">
    <property type="term" value="F:iron ion binding"/>
    <property type="evidence" value="ECO:0007669"/>
    <property type="project" value="UniProtKB-ARBA"/>
</dbReference>
<dbReference type="AlphaFoldDB" id="D5BPV7"/>
<protein>
    <submittedName>
        <fullName evidence="2">Phytanoyl-CoA dioxygenase family protein</fullName>
        <ecNumber evidence="2">1.14.11.18</ecNumber>
    </submittedName>
</protein>
<name>D5BPV7_PUNMI</name>
<dbReference type="PANTHER" id="PTHR20883">
    <property type="entry name" value="PHYTANOYL-COA DIOXYGENASE DOMAIN CONTAINING 1"/>
    <property type="match status" value="1"/>
</dbReference>
<dbReference type="KEGG" id="apb:SAR116_2366"/>
<dbReference type="PANTHER" id="PTHR20883:SF48">
    <property type="entry name" value="ECTOINE DIOXYGENASE"/>
    <property type="match status" value="1"/>
</dbReference>
<organism evidence="2 3">
    <name type="scientific">Puniceispirillum marinum (strain IMCC1322)</name>
    <dbReference type="NCBI Taxonomy" id="488538"/>
    <lineage>
        <taxon>Bacteria</taxon>
        <taxon>Pseudomonadati</taxon>
        <taxon>Pseudomonadota</taxon>
        <taxon>Alphaproteobacteria</taxon>
        <taxon>Candidatus Puniceispirillales</taxon>
        <taxon>Candidatus Puniceispirillaceae</taxon>
        <taxon>Candidatus Puniceispirillum</taxon>
    </lineage>
</organism>
<dbReference type="InterPro" id="IPR008775">
    <property type="entry name" value="Phytyl_CoA_dOase-like"/>
</dbReference>
<dbReference type="GO" id="GO:0048244">
    <property type="term" value="F:phytanoyl-CoA dioxygenase activity"/>
    <property type="evidence" value="ECO:0007669"/>
    <property type="project" value="UniProtKB-EC"/>
</dbReference>
<reference evidence="2 3" key="1">
    <citation type="journal article" date="2010" name="J. Bacteriol.">
        <title>Complete genome sequence of "Candidatus Puniceispirillum marinum" IMCC1322, a representative of the SAR116 clade in the Alphaproteobacteria.</title>
        <authorList>
            <person name="Oh H.M."/>
            <person name="Kwon K.K."/>
            <person name="Kang I."/>
            <person name="Kang S.G."/>
            <person name="Lee J.H."/>
            <person name="Kim S.J."/>
            <person name="Cho J.C."/>
        </authorList>
    </citation>
    <scope>NUCLEOTIDE SEQUENCE [LARGE SCALE GENOMIC DNA]</scope>
    <source>
        <strain evidence="2 3">IMCC1322</strain>
    </source>
</reference>
<keyword evidence="3" id="KW-1185">Reference proteome</keyword>
<dbReference type="RefSeq" id="WP_013047236.1">
    <property type="nucleotide sequence ID" value="NC_014010.1"/>
</dbReference>
<dbReference type="eggNOG" id="COG5285">
    <property type="taxonomic scope" value="Bacteria"/>
</dbReference>
<comment type="cofactor">
    <cofactor evidence="1">
        <name>Fe(2+)</name>
        <dbReference type="ChEBI" id="CHEBI:29033"/>
    </cofactor>
</comment>
<dbReference type="SUPFAM" id="SSF51197">
    <property type="entry name" value="Clavaminate synthase-like"/>
    <property type="match status" value="1"/>
</dbReference>
<dbReference type="STRING" id="488538.SAR116_2366"/>